<proteinExistence type="predicted"/>
<comment type="caution">
    <text evidence="2">The sequence shown here is derived from an EMBL/GenBank/DDBJ whole genome shotgun (WGS) entry which is preliminary data.</text>
</comment>
<gene>
    <name evidence="2" type="ORF">GIB67_002532</name>
</gene>
<dbReference type="OrthoDB" id="1096772at2759"/>
<sequence>MQTPNHSIDDLFDFSNDDDNNTVIENNVVPAALDTIPENSNDSSTLSIIESYNSPFSRAASAPHFLDELCVPRANNDLHNKKRFEEGSGGAVEELLCYVVLLEEEWRSCGGEERSGGVVMLFSTFKILKYLFVNLTKLGATWASLLGSPSSKKVITKLNFTPLETINGVFAISFMAEEFIENIKEFYAYLVGNFVGKRLDYIFIRDTLCKTWKLKGLVDVTLQNNNIFFFKFSSSEDRDRVLEMGSQFIANRFFIIRPWRPFIETEEYTLKTIPIWVNLKKVPSHLLTPHGIGKISSFIGMPLFLDKVTEDRIITSFARVCMEVGIDKDLQVSSLLLTRGLENPTLR</sequence>
<evidence type="ECO:0000313" key="3">
    <source>
        <dbReference type="Proteomes" id="UP000541444"/>
    </source>
</evidence>
<protein>
    <recommendedName>
        <fullName evidence="1">DUF4283 domain-containing protein</fullName>
    </recommendedName>
</protein>
<dbReference type="PANTHER" id="PTHR31286">
    <property type="entry name" value="GLYCINE-RICH CELL WALL STRUCTURAL PROTEIN 1.8-LIKE"/>
    <property type="match status" value="1"/>
</dbReference>
<organism evidence="2 3">
    <name type="scientific">Kingdonia uniflora</name>
    <dbReference type="NCBI Taxonomy" id="39325"/>
    <lineage>
        <taxon>Eukaryota</taxon>
        <taxon>Viridiplantae</taxon>
        <taxon>Streptophyta</taxon>
        <taxon>Embryophyta</taxon>
        <taxon>Tracheophyta</taxon>
        <taxon>Spermatophyta</taxon>
        <taxon>Magnoliopsida</taxon>
        <taxon>Ranunculales</taxon>
        <taxon>Circaeasteraceae</taxon>
        <taxon>Kingdonia</taxon>
    </lineage>
</organism>
<dbReference type="Proteomes" id="UP000541444">
    <property type="component" value="Unassembled WGS sequence"/>
</dbReference>
<reference evidence="2 3" key="1">
    <citation type="journal article" date="2020" name="IScience">
        <title>Genome Sequencing of the Endangered Kingdonia uniflora (Circaeasteraceae, Ranunculales) Reveals Potential Mechanisms of Evolutionary Specialization.</title>
        <authorList>
            <person name="Sun Y."/>
            <person name="Deng T."/>
            <person name="Zhang A."/>
            <person name="Moore M.J."/>
            <person name="Landis J.B."/>
            <person name="Lin N."/>
            <person name="Zhang H."/>
            <person name="Zhang X."/>
            <person name="Huang J."/>
            <person name="Zhang X."/>
            <person name="Sun H."/>
            <person name="Wang H."/>
        </authorList>
    </citation>
    <scope>NUCLEOTIDE SEQUENCE [LARGE SCALE GENOMIC DNA]</scope>
    <source>
        <strain evidence="2">TB1705</strain>
        <tissue evidence="2">Leaf</tissue>
    </source>
</reference>
<accession>A0A7J7N8Q6</accession>
<keyword evidence="3" id="KW-1185">Reference proteome</keyword>
<evidence type="ECO:0000313" key="2">
    <source>
        <dbReference type="EMBL" id="KAF6163527.1"/>
    </source>
</evidence>
<dbReference type="InterPro" id="IPR025558">
    <property type="entry name" value="DUF4283"/>
</dbReference>
<dbReference type="EMBL" id="JACGCM010000973">
    <property type="protein sequence ID" value="KAF6163527.1"/>
    <property type="molecule type" value="Genomic_DNA"/>
</dbReference>
<dbReference type="PANTHER" id="PTHR31286:SF180">
    <property type="entry name" value="OS10G0362600 PROTEIN"/>
    <property type="match status" value="1"/>
</dbReference>
<dbReference type="Pfam" id="PF14111">
    <property type="entry name" value="DUF4283"/>
    <property type="match status" value="1"/>
</dbReference>
<feature type="domain" description="DUF4283" evidence="1">
    <location>
        <begin position="186"/>
        <end position="266"/>
    </location>
</feature>
<name>A0A7J7N8Q6_9MAGN</name>
<dbReference type="AlphaFoldDB" id="A0A7J7N8Q6"/>
<evidence type="ECO:0000259" key="1">
    <source>
        <dbReference type="Pfam" id="PF14111"/>
    </source>
</evidence>
<dbReference type="InterPro" id="IPR040256">
    <property type="entry name" value="At4g02000-like"/>
</dbReference>